<feature type="compositionally biased region" description="Gly residues" evidence="1">
    <location>
        <begin position="239"/>
        <end position="265"/>
    </location>
</feature>
<feature type="compositionally biased region" description="Low complexity" evidence="1">
    <location>
        <begin position="266"/>
        <end position="275"/>
    </location>
</feature>
<organism evidence="3 4">
    <name type="scientific">Aeoliella straminimaris</name>
    <dbReference type="NCBI Taxonomy" id="2954799"/>
    <lineage>
        <taxon>Bacteria</taxon>
        <taxon>Pseudomonadati</taxon>
        <taxon>Planctomycetota</taxon>
        <taxon>Planctomycetia</taxon>
        <taxon>Pirellulales</taxon>
        <taxon>Lacipirellulaceae</taxon>
        <taxon>Aeoliella</taxon>
    </lineage>
</organism>
<feature type="signal peptide" evidence="2">
    <location>
        <begin position="1"/>
        <end position="29"/>
    </location>
</feature>
<dbReference type="AlphaFoldDB" id="A0A9X2JKA4"/>
<evidence type="ECO:0000313" key="3">
    <source>
        <dbReference type="EMBL" id="MCO6047923.1"/>
    </source>
</evidence>
<accession>A0A9X2JKA4</accession>
<name>A0A9X2JKA4_9BACT</name>
<comment type="caution">
    <text evidence="3">The sequence shown here is derived from an EMBL/GenBank/DDBJ whole genome shotgun (WGS) entry which is preliminary data.</text>
</comment>
<reference evidence="3" key="1">
    <citation type="submission" date="2022-06" db="EMBL/GenBank/DDBJ databases">
        <title>Aeoliella straminimaris, a novel planctomycete from sediments.</title>
        <authorList>
            <person name="Vitorino I.R."/>
            <person name="Lage O.M."/>
        </authorList>
    </citation>
    <scope>NUCLEOTIDE SEQUENCE</scope>
    <source>
        <strain evidence="3">ICT_H6.2</strain>
    </source>
</reference>
<feature type="chain" id="PRO_5040902578" evidence="2">
    <location>
        <begin position="30"/>
        <end position="554"/>
    </location>
</feature>
<sequence length="554" mass="61734">MYHRSFGGNWLTVCLFMAIALSAAQLTGAQEAETTSVPSGLSLEQQRLASRFERLEAVAARLAELANNSEPERAEQLRRAIKASREKGIAERFGTIVNLLETERLSAAAKDQTELQAELELLLQVLLEDPDNSEREAMKKFLKAQIREINKLIRQQRSLRNQNEEGADTNRLADKQNDVNESAGEVQEALEEGSDKAESEFGEGQPQEGESAEGKSPEGKPKEGESQEGQQGESQQGEGQQGEGQQGEGQQGEGQQGEGQQGEGQQGESQQTEQQNSDPIKNAAQRVERARQRMEQAEKKLRDAQQRDAKEDQREAQRELEAARAELERILRQLREEEMERLLAKLVSRFRDMLAKQESIYDDTMEISAASTDGKPRNLMLQSIRLSRRESELVRDAEKALTLLREDGTSVAFPEATEQLAEDMRSTAARLATADVGPITQTVELDIITGLKDMIQALDQARDELAQQQGDSPQPGGSGEPLPPGEERLLQLISELKMIRTLQARVYKRTQDLGALADNPQVDPAELKVELDKLAERQERIFQATHDLHTQANQ</sequence>
<evidence type="ECO:0000256" key="1">
    <source>
        <dbReference type="SAM" id="MobiDB-lite"/>
    </source>
</evidence>
<dbReference type="RefSeq" id="WP_252856029.1">
    <property type="nucleotide sequence ID" value="NZ_JAMXLR010000092.1"/>
</dbReference>
<gene>
    <name evidence="3" type="ORF">NG895_28800</name>
</gene>
<feature type="compositionally biased region" description="Basic and acidic residues" evidence="1">
    <location>
        <begin position="286"/>
        <end position="318"/>
    </location>
</feature>
<dbReference type="EMBL" id="JAMXLR010000092">
    <property type="protein sequence ID" value="MCO6047923.1"/>
    <property type="molecule type" value="Genomic_DNA"/>
</dbReference>
<proteinExistence type="predicted"/>
<feature type="compositionally biased region" description="Basic and acidic residues" evidence="1">
    <location>
        <begin position="212"/>
        <end position="225"/>
    </location>
</feature>
<protein>
    <submittedName>
        <fullName evidence="3">Uncharacterized protein</fullName>
    </submittedName>
</protein>
<keyword evidence="2" id="KW-0732">Signal</keyword>
<evidence type="ECO:0000256" key="2">
    <source>
        <dbReference type="SAM" id="SignalP"/>
    </source>
</evidence>
<feature type="region of interest" description="Disordered" evidence="1">
    <location>
        <begin position="157"/>
        <end position="318"/>
    </location>
</feature>
<keyword evidence="4" id="KW-1185">Reference proteome</keyword>
<feature type="compositionally biased region" description="Low complexity" evidence="1">
    <location>
        <begin position="227"/>
        <end position="238"/>
    </location>
</feature>
<feature type="region of interest" description="Disordered" evidence="1">
    <location>
        <begin position="464"/>
        <end position="485"/>
    </location>
</feature>
<evidence type="ECO:0000313" key="4">
    <source>
        <dbReference type="Proteomes" id="UP001155241"/>
    </source>
</evidence>
<dbReference type="Proteomes" id="UP001155241">
    <property type="component" value="Unassembled WGS sequence"/>
</dbReference>